<accession>A0A0D1W3I1</accession>
<dbReference type="PANTHER" id="PTHR42085">
    <property type="entry name" value="F-BOX DOMAIN-CONTAINING PROTEIN"/>
    <property type="match status" value="1"/>
</dbReference>
<feature type="compositionally biased region" description="Polar residues" evidence="1">
    <location>
        <begin position="132"/>
        <end position="167"/>
    </location>
</feature>
<feature type="region of interest" description="Disordered" evidence="1">
    <location>
        <begin position="448"/>
        <end position="540"/>
    </location>
</feature>
<feature type="compositionally biased region" description="Polar residues" evidence="1">
    <location>
        <begin position="113"/>
        <end position="125"/>
    </location>
</feature>
<sequence length="540" mass="61049">MSSTTSSWRPVVEEGARSPKRPLSRSNVSFTLPALKKARIRYHPQTLVGDGTTRSPPMSDAHSSMNLNHVTEDPVPSLPSPVSIMPAPARTMAPSRHQDLPSPLSPVPEDDSSTLLESQARTAPATQREAFSKTSILPLQPTMTVITPPSSHSMGSQDSTTESSLSTGVTTPMMVTKRILFDNLPLEVADKILEFAFVWDASTIKPFYRKGMLAGSIRTGNDIRSQELGDEILLDNVDLGLMRVSKQFRDGGRRYFYGKHTFYFHDPDACKWWFKTIGSDNVSSVRSLSLKMGSGFTVFPADVRCSLDLTLEERWHQFFCWFKSRHKLTKLRIEFYLWSLIEERHLCNHWNQEIHTARTKLLAKMRCFRGVDQVEVFDHTGHYMNAHGCRLLKLQLVQPEDSDVSHPDQRKKFLSQVMEELREARLKEEAQQHIQAVVAQAEIQVRRRPVQSNRNVRRNRGGSNTQASTQQIAQVSAPASSQANSRPAWFSRVPGRANGPSDVPTNERFLGRTARPGVRPTYSKKKNNRPGWSSRFDLDL</sequence>
<feature type="compositionally biased region" description="Polar residues" evidence="1">
    <location>
        <begin position="465"/>
        <end position="485"/>
    </location>
</feature>
<dbReference type="PANTHER" id="PTHR42085:SF1">
    <property type="entry name" value="F-BOX DOMAIN-CONTAINING PROTEIN"/>
    <property type="match status" value="1"/>
</dbReference>
<organism evidence="2 3">
    <name type="scientific">Exophiala sideris</name>
    <dbReference type="NCBI Taxonomy" id="1016849"/>
    <lineage>
        <taxon>Eukaryota</taxon>
        <taxon>Fungi</taxon>
        <taxon>Dikarya</taxon>
        <taxon>Ascomycota</taxon>
        <taxon>Pezizomycotina</taxon>
        <taxon>Eurotiomycetes</taxon>
        <taxon>Chaetothyriomycetidae</taxon>
        <taxon>Chaetothyriales</taxon>
        <taxon>Herpotrichiellaceae</taxon>
        <taxon>Exophiala</taxon>
    </lineage>
</organism>
<dbReference type="AlphaFoldDB" id="A0A0D1W3I1"/>
<dbReference type="HOGENOM" id="CLU_504353_0_0_1"/>
<reference evidence="2 3" key="1">
    <citation type="submission" date="2015-01" db="EMBL/GenBank/DDBJ databases">
        <title>The Genome Sequence of Exophiala sideris CBS121828.</title>
        <authorList>
            <consortium name="The Broad Institute Genomics Platform"/>
            <person name="Cuomo C."/>
            <person name="de Hoog S."/>
            <person name="Gorbushina A."/>
            <person name="Stielow B."/>
            <person name="Teixiera M."/>
            <person name="Abouelleil A."/>
            <person name="Chapman S.B."/>
            <person name="Priest M."/>
            <person name="Young S.K."/>
            <person name="Wortman J."/>
            <person name="Nusbaum C."/>
            <person name="Birren B."/>
        </authorList>
    </citation>
    <scope>NUCLEOTIDE SEQUENCE [LARGE SCALE GENOMIC DNA]</scope>
    <source>
        <strain evidence="2 3">CBS 121828</strain>
    </source>
</reference>
<gene>
    <name evidence="2" type="ORF">PV11_05383</name>
</gene>
<evidence type="ECO:0000313" key="2">
    <source>
        <dbReference type="EMBL" id="KIV83350.1"/>
    </source>
</evidence>
<evidence type="ECO:0000313" key="3">
    <source>
        <dbReference type="Proteomes" id="UP000053599"/>
    </source>
</evidence>
<evidence type="ECO:0000256" key="1">
    <source>
        <dbReference type="SAM" id="MobiDB-lite"/>
    </source>
</evidence>
<feature type="region of interest" description="Disordered" evidence="1">
    <location>
        <begin position="1"/>
        <end position="167"/>
    </location>
</feature>
<dbReference type="InterPro" id="IPR038883">
    <property type="entry name" value="AN11006-like"/>
</dbReference>
<proteinExistence type="predicted"/>
<dbReference type="OrthoDB" id="4121276at2759"/>
<feature type="compositionally biased region" description="Polar residues" evidence="1">
    <location>
        <begin position="52"/>
        <end position="69"/>
    </location>
</feature>
<dbReference type="EMBL" id="KN846952">
    <property type="protein sequence ID" value="KIV83350.1"/>
    <property type="molecule type" value="Genomic_DNA"/>
</dbReference>
<protein>
    <recommendedName>
        <fullName evidence="4">F-box domain-containing protein</fullName>
    </recommendedName>
</protein>
<dbReference type="Proteomes" id="UP000053599">
    <property type="component" value="Unassembled WGS sequence"/>
</dbReference>
<name>A0A0D1W3I1_9EURO</name>
<evidence type="ECO:0008006" key="4">
    <source>
        <dbReference type="Google" id="ProtNLM"/>
    </source>
</evidence>